<accession>L9Y475</accession>
<dbReference type="STRING" id="1227496.C489_05873"/>
<dbReference type="PATRIC" id="fig|1227496.3.peg.1182"/>
<keyword evidence="2" id="KW-1185">Reference proteome</keyword>
<proteinExistence type="predicted"/>
<dbReference type="AlphaFoldDB" id="L9Y475"/>
<comment type="caution">
    <text evidence="1">The sequence shown here is derived from an EMBL/GenBank/DDBJ whole genome shotgun (WGS) entry which is preliminary data.</text>
</comment>
<dbReference type="Proteomes" id="UP000011632">
    <property type="component" value="Unassembled WGS sequence"/>
</dbReference>
<name>L9Y475_9EURY</name>
<dbReference type="OrthoDB" id="373844at2157"/>
<dbReference type="RefSeq" id="WP_006430232.1">
    <property type="nucleotide sequence ID" value="NZ_AOID01000019.1"/>
</dbReference>
<evidence type="ECO:0000313" key="2">
    <source>
        <dbReference type="Proteomes" id="UP000011632"/>
    </source>
</evidence>
<sequence>MTDHTTLVCEHHGSADCLRFQGGEIDIRDGAVAYAELHYYCEHYSRLEGVYRLAEDVTTTHGAILETETRGTPLDEQRGIDQ</sequence>
<organism evidence="1 2">
    <name type="scientific">Natrinema versiforme JCM 10478</name>
    <dbReference type="NCBI Taxonomy" id="1227496"/>
    <lineage>
        <taxon>Archaea</taxon>
        <taxon>Methanobacteriati</taxon>
        <taxon>Methanobacteriota</taxon>
        <taxon>Stenosarchaea group</taxon>
        <taxon>Halobacteria</taxon>
        <taxon>Halobacteriales</taxon>
        <taxon>Natrialbaceae</taxon>
        <taxon>Natrinema</taxon>
    </lineage>
</organism>
<reference evidence="1 2" key="1">
    <citation type="journal article" date="2014" name="PLoS Genet.">
        <title>Phylogenetically driven sequencing of extremely halophilic archaea reveals strategies for static and dynamic osmo-response.</title>
        <authorList>
            <person name="Becker E.A."/>
            <person name="Seitzer P.M."/>
            <person name="Tritt A."/>
            <person name="Larsen D."/>
            <person name="Krusor M."/>
            <person name="Yao A.I."/>
            <person name="Wu D."/>
            <person name="Madern D."/>
            <person name="Eisen J.A."/>
            <person name="Darling A.E."/>
            <person name="Facciotti M.T."/>
        </authorList>
    </citation>
    <scope>NUCLEOTIDE SEQUENCE [LARGE SCALE GENOMIC DNA]</scope>
    <source>
        <strain evidence="1 2">JCM 10478</strain>
    </source>
</reference>
<gene>
    <name evidence="1" type="ORF">C489_05873</name>
</gene>
<protein>
    <submittedName>
        <fullName evidence="1">Uncharacterized protein</fullName>
    </submittedName>
</protein>
<dbReference type="EMBL" id="AOID01000019">
    <property type="protein sequence ID" value="ELY68870.1"/>
    <property type="molecule type" value="Genomic_DNA"/>
</dbReference>
<evidence type="ECO:0000313" key="1">
    <source>
        <dbReference type="EMBL" id="ELY68870.1"/>
    </source>
</evidence>